<dbReference type="Proteomes" id="UP000322327">
    <property type="component" value="Unassembled WGS sequence"/>
</dbReference>
<dbReference type="Proteomes" id="UP000324336">
    <property type="component" value="Unassembled WGS sequence"/>
</dbReference>
<evidence type="ECO:0000313" key="4">
    <source>
        <dbReference type="EMBL" id="TXJ35664.1"/>
    </source>
</evidence>
<comment type="caution">
    <text evidence="5">The sequence shown here is derived from an EMBL/GenBank/DDBJ whole genome shotgun (WGS) entry which is preliminary data.</text>
</comment>
<accession>A0A5C8CZP8</accession>
<evidence type="ECO:0000313" key="5">
    <source>
        <dbReference type="EMBL" id="TXJ54569.1"/>
    </source>
</evidence>
<sequence>MLLEFSIDNFRCYKENITFDFANNISAIFGANSSGKTNMLRCLFYSIKMIKENMGINKSPVLFQPNDKKKPVSIKIKFSDVENNIFLYELSVDNKSIISEKYTALKFKDKENLIIFQKNFNEISISNIFKNKDLIDVFIKQIKLNNNTFSSFLFSIKIGLHDTINALFNFVEQINIIINEDLKEFKDEDLLNHIRKDNGIKNEILRLSKLADPTITDLSISNKNEILCHHNNEKRKFIDESSGTRKTILMSSIFIHAKKEPLIILMDEIDTHFHPLILSFWLEEMNKIDGNNQIIFVGHNPLVIDFLIEWKVLKDLNNLSYLYKEKDGIIKVEKGDSFYRDKEDKDKRFSELLFHNWMSYSTENLVL</sequence>
<dbReference type="GO" id="GO:0005524">
    <property type="term" value="F:ATP binding"/>
    <property type="evidence" value="ECO:0007669"/>
    <property type="project" value="InterPro"/>
</dbReference>
<dbReference type="PANTHER" id="PTHR43581">
    <property type="entry name" value="ATP/GTP PHOSPHATASE"/>
    <property type="match status" value="1"/>
</dbReference>
<proteinExistence type="predicted"/>
<name>A0A5C8CZP8_9SPIR</name>
<dbReference type="EMBL" id="SAXZ01000011">
    <property type="protein sequence ID" value="TXJ32475.1"/>
    <property type="molecule type" value="Genomic_DNA"/>
</dbReference>
<dbReference type="Pfam" id="PF13304">
    <property type="entry name" value="AAA_21"/>
    <property type="match status" value="1"/>
</dbReference>
<gene>
    <name evidence="3" type="ORF">EPJ71_06035</name>
    <name evidence="2" type="ORF">EPJ73_05385</name>
    <name evidence="5" type="ORF">EPJ76_09615</name>
    <name evidence="4" type="ORF">EPJ81_11565</name>
</gene>
<protein>
    <recommendedName>
        <fullName evidence="1">ATPase AAA-type core domain-containing protein</fullName>
    </recommendedName>
</protein>
<dbReference type="InterPro" id="IPR027417">
    <property type="entry name" value="P-loop_NTPase"/>
</dbReference>
<evidence type="ECO:0000313" key="3">
    <source>
        <dbReference type="EMBL" id="TXJ32475.1"/>
    </source>
</evidence>
<dbReference type="EMBL" id="SAYA01000018">
    <property type="protein sequence ID" value="TXJ25541.1"/>
    <property type="molecule type" value="Genomic_DNA"/>
</dbReference>
<feature type="domain" description="ATPase AAA-type core" evidence="1">
    <location>
        <begin position="25"/>
        <end position="305"/>
    </location>
</feature>
<dbReference type="RefSeq" id="WP_021958104.1">
    <property type="nucleotide sequence ID" value="NZ_SAXV01000023.1"/>
</dbReference>
<dbReference type="AlphaFoldDB" id="A0A5C8CZP8"/>
<dbReference type="SUPFAM" id="SSF52540">
    <property type="entry name" value="P-loop containing nucleoside triphosphate hydrolases"/>
    <property type="match status" value="1"/>
</dbReference>
<dbReference type="Proteomes" id="UP000322659">
    <property type="component" value="Unassembled WGS sequence"/>
</dbReference>
<dbReference type="PANTHER" id="PTHR43581:SF4">
    <property type="entry name" value="ATP_GTP PHOSPHATASE"/>
    <property type="match status" value="1"/>
</dbReference>
<evidence type="ECO:0000259" key="1">
    <source>
        <dbReference type="Pfam" id="PF13304"/>
    </source>
</evidence>
<dbReference type="Proteomes" id="UP000325002">
    <property type="component" value="Unassembled WGS sequence"/>
</dbReference>
<evidence type="ECO:0000313" key="8">
    <source>
        <dbReference type="Proteomes" id="UP000324336"/>
    </source>
</evidence>
<evidence type="ECO:0000313" key="7">
    <source>
        <dbReference type="Proteomes" id="UP000322659"/>
    </source>
</evidence>
<keyword evidence="7" id="KW-1185">Reference proteome</keyword>
<reference evidence="6 7" key="1">
    <citation type="journal article" date="1992" name="Lakartidningen">
        <title>[Penicillin V and not amoxicillin is the first choice preparation in acute otitis].</title>
        <authorList>
            <person name="Kamme C."/>
            <person name="Lundgren K."/>
            <person name="Prellner K."/>
        </authorList>
    </citation>
    <scope>NUCLEOTIDE SEQUENCE [LARGE SCALE GENOMIC DNA]</scope>
    <source>
        <strain evidence="5 6">PC3053II</strain>
        <strain evidence="4 9">PC3997IV</strain>
        <strain evidence="2 8">PC4597II</strain>
        <strain evidence="3 7">PC5099IV</strain>
    </source>
</reference>
<dbReference type="EMBL" id="SAYD01000022">
    <property type="protein sequence ID" value="TXJ35664.1"/>
    <property type="molecule type" value="Genomic_DNA"/>
</dbReference>
<dbReference type="InterPro" id="IPR003959">
    <property type="entry name" value="ATPase_AAA_core"/>
</dbReference>
<evidence type="ECO:0000313" key="2">
    <source>
        <dbReference type="EMBL" id="TXJ25541.1"/>
    </source>
</evidence>
<dbReference type="GO" id="GO:0016887">
    <property type="term" value="F:ATP hydrolysis activity"/>
    <property type="evidence" value="ECO:0007669"/>
    <property type="project" value="InterPro"/>
</dbReference>
<dbReference type="EMBL" id="SAYI01000019">
    <property type="protein sequence ID" value="TXJ54569.1"/>
    <property type="molecule type" value="Genomic_DNA"/>
</dbReference>
<evidence type="ECO:0000313" key="6">
    <source>
        <dbReference type="Proteomes" id="UP000322327"/>
    </source>
</evidence>
<reference evidence="5" key="2">
    <citation type="submission" date="2019-01" db="EMBL/GenBank/DDBJ databases">
        <authorList>
            <person name="Thorell K."/>
        </authorList>
    </citation>
    <scope>NUCLEOTIDE SEQUENCE</scope>
    <source>
        <strain evidence="5">PC3053II</strain>
        <strain evidence="4">PC3997IV</strain>
        <strain evidence="2">PC4597II</strain>
        <strain evidence="3">PC5099IV</strain>
    </source>
</reference>
<organism evidence="5 6">
    <name type="scientific">Brachyspira aalborgi</name>
    <dbReference type="NCBI Taxonomy" id="29522"/>
    <lineage>
        <taxon>Bacteria</taxon>
        <taxon>Pseudomonadati</taxon>
        <taxon>Spirochaetota</taxon>
        <taxon>Spirochaetia</taxon>
        <taxon>Brachyspirales</taxon>
        <taxon>Brachyspiraceae</taxon>
        <taxon>Brachyspira</taxon>
    </lineage>
</organism>
<dbReference type="Gene3D" id="3.40.50.300">
    <property type="entry name" value="P-loop containing nucleotide triphosphate hydrolases"/>
    <property type="match status" value="1"/>
</dbReference>
<evidence type="ECO:0000313" key="9">
    <source>
        <dbReference type="Proteomes" id="UP000325002"/>
    </source>
</evidence>
<dbReference type="InterPro" id="IPR051396">
    <property type="entry name" value="Bact_Antivir_Def_Nuclease"/>
</dbReference>